<keyword evidence="1 3" id="KW-0808">Transferase</keyword>
<evidence type="ECO:0000313" key="3">
    <source>
        <dbReference type="EMBL" id="MBB3326233.1"/>
    </source>
</evidence>
<organism evidence="3 4">
    <name type="scientific">Microlunatus antarcticus</name>
    <dbReference type="NCBI Taxonomy" id="53388"/>
    <lineage>
        <taxon>Bacteria</taxon>
        <taxon>Bacillati</taxon>
        <taxon>Actinomycetota</taxon>
        <taxon>Actinomycetes</taxon>
        <taxon>Propionibacteriales</taxon>
        <taxon>Propionibacteriaceae</taxon>
        <taxon>Microlunatus</taxon>
    </lineage>
</organism>
<proteinExistence type="predicted"/>
<protein>
    <submittedName>
        <fullName evidence="3">Glycosyltransferase involved in cell wall biosynthesis</fullName>
    </submittedName>
</protein>
<dbReference type="RefSeq" id="WP_183337216.1">
    <property type="nucleotide sequence ID" value="NZ_JACHZG010000001.1"/>
</dbReference>
<dbReference type="AlphaFoldDB" id="A0A7W5JTY3"/>
<sequence>MVTETHARGALVHEWIAQSGGSENVFEAFSEMFPQADLYCLWNDSVGRFAGRQLNETWLARTPLRRSKVAALPFMPATWRRLEDRGYDWALISSHLFAHHARFGGRADLPRFVYVHSPARYIWTPDHDGRGASLPLRAASALLKPMDRKRAHEGAQFAANSAFVRERVASTWEVDSRVIFPPVEVESIQAVPSWRDELTVEEQAVLDSLPEGFVLGASRFIPYKRLELVVAVGERAGRPVVLAGRGPELDRLRAVGEAASVPVVILEGPSTAMLRALYQTTDLFVFPAVEDFGIMPVEAMAAGAPVLAQALGGTAESVVPGLTGALITFDDHDEMGPAAEAAMATGRTDRIAHARTFSRGRFEQEIHGWVGR</sequence>
<dbReference type="EMBL" id="JACHZG010000001">
    <property type="protein sequence ID" value="MBB3326233.1"/>
    <property type="molecule type" value="Genomic_DNA"/>
</dbReference>
<dbReference type="InterPro" id="IPR050194">
    <property type="entry name" value="Glycosyltransferase_grp1"/>
</dbReference>
<dbReference type="Pfam" id="PF00534">
    <property type="entry name" value="Glycos_transf_1"/>
    <property type="match status" value="1"/>
</dbReference>
<dbReference type="PANTHER" id="PTHR45947">
    <property type="entry name" value="SULFOQUINOVOSYL TRANSFERASE SQD2"/>
    <property type="match status" value="1"/>
</dbReference>
<dbReference type="GO" id="GO:0016757">
    <property type="term" value="F:glycosyltransferase activity"/>
    <property type="evidence" value="ECO:0007669"/>
    <property type="project" value="InterPro"/>
</dbReference>
<reference evidence="3 4" key="1">
    <citation type="submission" date="2020-08" db="EMBL/GenBank/DDBJ databases">
        <title>Sequencing the genomes of 1000 actinobacteria strains.</title>
        <authorList>
            <person name="Klenk H.-P."/>
        </authorList>
    </citation>
    <scope>NUCLEOTIDE SEQUENCE [LARGE SCALE GENOMIC DNA]</scope>
    <source>
        <strain evidence="3 4">DSM 11053</strain>
    </source>
</reference>
<gene>
    <name evidence="3" type="ORF">FHX39_001177</name>
</gene>
<dbReference type="InterPro" id="IPR001296">
    <property type="entry name" value="Glyco_trans_1"/>
</dbReference>
<accession>A0A7W5JTY3</accession>
<dbReference type="PANTHER" id="PTHR45947:SF3">
    <property type="entry name" value="SULFOQUINOVOSYL TRANSFERASE SQD2"/>
    <property type="match status" value="1"/>
</dbReference>
<dbReference type="SUPFAM" id="SSF53756">
    <property type="entry name" value="UDP-Glycosyltransferase/glycogen phosphorylase"/>
    <property type="match status" value="1"/>
</dbReference>
<evidence type="ECO:0000313" key="4">
    <source>
        <dbReference type="Proteomes" id="UP000565572"/>
    </source>
</evidence>
<evidence type="ECO:0000259" key="2">
    <source>
        <dbReference type="Pfam" id="PF00534"/>
    </source>
</evidence>
<name>A0A7W5JTY3_9ACTN</name>
<evidence type="ECO:0000256" key="1">
    <source>
        <dbReference type="ARBA" id="ARBA00022679"/>
    </source>
</evidence>
<comment type="caution">
    <text evidence="3">The sequence shown here is derived from an EMBL/GenBank/DDBJ whole genome shotgun (WGS) entry which is preliminary data.</text>
</comment>
<feature type="domain" description="Glycosyl transferase family 1" evidence="2">
    <location>
        <begin position="212"/>
        <end position="338"/>
    </location>
</feature>
<dbReference type="Gene3D" id="3.40.50.2000">
    <property type="entry name" value="Glycogen Phosphorylase B"/>
    <property type="match status" value="2"/>
</dbReference>
<dbReference type="Proteomes" id="UP000565572">
    <property type="component" value="Unassembled WGS sequence"/>
</dbReference>
<keyword evidence="4" id="KW-1185">Reference proteome</keyword>